<feature type="binding site" evidence="7">
    <location>
        <position position="61"/>
    </location>
    <ligand>
        <name>Zn(2+)</name>
        <dbReference type="ChEBI" id="CHEBI:29105"/>
        <label>2</label>
    </ligand>
</feature>
<evidence type="ECO:0000256" key="2">
    <source>
        <dbReference type="ARBA" id="ARBA00004963"/>
    </source>
</evidence>
<evidence type="ECO:0000256" key="4">
    <source>
        <dbReference type="ARBA" id="ARBA00022723"/>
    </source>
</evidence>
<dbReference type="InterPro" id="IPR001279">
    <property type="entry name" value="Metallo-B-lactamas"/>
</dbReference>
<dbReference type="EC" id="3.1.2.6" evidence="7"/>
<feature type="binding site" evidence="7">
    <location>
        <position position="60"/>
    </location>
    <ligand>
        <name>Zn(2+)</name>
        <dbReference type="ChEBI" id="CHEBI:29105"/>
        <label>2</label>
    </ligand>
</feature>
<comment type="cofactor">
    <cofactor evidence="7">
        <name>Zn(2+)</name>
        <dbReference type="ChEBI" id="CHEBI:29105"/>
    </cofactor>
    <text evidence="7">Binds 2 Zn(2+) ions per subunit.</text>
</comment>
<evidence type="ECO:0000256" key="5">
    <source>
        <dbReference type="ARBA" id="ARBA00022801"/>
    </source>
</evidence>
<dbReference type="Pfam" id="PF00753">
    <property type="entry name" value="Lactamase_B"/>
    <property type="match status" value="1"/>
</dbReference>
<dbReference type="HAMAP" id="MF_01374">
    <property type="entry name" value="Glyoxalase_2"/>
    <property type="match status" value="1"/>
</dbReference>
<dbReference type="EMBL" id="JBHSEK010000008">
    <property type="protein sequence ID" value="MFC4490758.1"/>
    <property type="molecule type" value="Genomic_DNA"/>
</dbReference>
<feature type="binding site" evidence="7">
    <location>
        <position position="166"/>
    </location>
    <ligand>
        <name>Zn(2+)</name>
        <dbReference type="ChEBI" id="CHEBI:29105"/>
        <label>2</label>
    </ligand>
</feature>
<dbReference type="PIRSF" id="PIRSF005457">
    <property type="entry name" value="Glx"/>
    <property type="match status" value="1"/>
</dbReference>
<dbReference type="NCBIfam" id="TIGR03413">
    <property type="entry name" value="GSH_gloB"/>
    <property type="match status" value="1"/>
</dbReference>
<sequence length="254" mass="27453">MPAKFTVSPVGAFSDNYIWVLHHGGRAVVVDPGEAAPAIAFLQREGLQLEAILITHHHADHIGGVAELLTRWPQAAVYGPADIAAVNHPVMEGASVELSFGTATVLEVPGHTLNHLAYLIAGALFCGDTLFGAGCGRLFEGTPRQMHDSLSKLAALPDATKVYPAHEYTLSNLHFALTVDPGNPVLAIRMSRDQKLREQNLPTLPSTMSLERASNPFLRADAPAVRQAAAHWSGQPLHDVVEVFAALREWKNRF</sequence>
<evidence type="ECO:0000313" key="9">
    <source>
        <dbReference type="EMBL" id="MFC4490758.1"/>
    </source>
</evidence>
<feature type="binding site" evidence="7">
    <location>
        <position position="111"/>
    </location>
    <ligand>
        <name>Zn(2+)</name>
        <dbReference type="ChEBI" id="CHEBI:29105"/>
        <label>1</label>
    </ligand>
</feature>
<feature type="binding site" evidence="7">
    <location>
        <position position="128"/>
    </location>
    <ligand>
        <name>Zn(2+)</name>
        <dbReference type="ChEBI" id="CHEBI:29105"/>
        <label>2</label>
    </ligand>
</feature>
<proteinExistence type="inferred from homology"/>
<protein>
    <recommendedName>
        <fullName evidence="7">Hydroxyacylglutathione hydrolase</fullName>
        <ecNumber evidence="7">3.1.2.6</ecNumber>
    </recommendedName>
    <alternativeName>
        <fullName evidence="7">Glyoxalase II</fullName>
        <shortName evidence="7">Glx II</shortName>
    </alternativeName>
</protein>
<dbReference type="InterPro" id="IPR032282">
    <property type="entry name" value="HAGH_C"/>
</dbReference>
<evidence type="ECO:0000256" key="1">
    <source>
        <dbReference type="ARBA" id="ARBA00001623"/>
    </source>
</evidence>
<comment type="catalytic activity">
    <reaction evidence="1 7">
        <text>an S-(2-hydroxyacyl)glutathione + H2O = a 2-hydroxy carboxylate + glutathione + H(+)</text>
        <dbReference type="Rhea" id="RHEA:21864"/>
        <dbReference type="ChEBI" id="CHEBI:15377"/>
        <dbReference type="ChEBI" id="CHEBI:15378"/>
        <dbReference type="ChEBI" id="CHEBI:57925"/>
        <dbReference type="ChEBI" id="CHEBI:58896"/>
        <dbReference type="ChEBI" id="CHEBI:71261"/>
        <dbReference type="EC" id="3.1.2.6"/>
    </reaction>
</comment>
<feature type="domain" description="Metallo-beta-lactamase" evidence="8">
    <location>
        <begin position="15"/>
        <end position="166"/>
    </location>
</feature>
<keyword evidence="4 7" id="KW-0479">Metal-binding</keyword>
<dbReference type="Gene3D" id="3.60.15.10">
    <property type="entry name" value="Ribonuclease Z/Hydroxyacylglutathione hydrolase-like"/>
    <property type="match status" value="1"/>
</dbReference>
<feature type="binding site" evidence="7">
    <location>
        <position position="56"/>
    </location>
    <ligand>
        <name>Zn(2+)</name>
        <dbReference type="ChEBI" id="CHEBI:29105"/>
        <label>1</label>
    </ligand>
</feature>
<feature type="binding site" evidence="7">
    <location>
        <position position="128"/>
    </location>
    <ligand>
        <name>Zn(2+)</name>
        <dbReference type="ChEBI" id="CHEBI:29105"/>
        <label>1</label>
    </ligand>
</feature>
<comment type="function">
    <text evidence="7">Thiolesterase that catalyzes the hydrolysis of S-D-lactoyl-glutathione to form glutathione and D-lactic acid.</text>
</comment>
<dbReference type="InterPro" id="IPR036866">
    <property type="entry name" value="RibonucZ/Hydroxyglut_hydro"/>
</dbReference>
<evidence type="ECO:0000256" key="3">
    <source>
        <dbReference type="ARBA" id="ARBA00006759"/>
    </source>
</evidence>
<dbReference type="GO" id="GO:0004416">
    <property type="term" value="F:hydroxyacylglutathione hydrolase activity"/>
    <property type="evidence" value="ECO:0007669"/>
    <property type="project" value="UniProtKB-EC"/>
</dbReference>
<dbReference type="InterPro" id="IPR050110">
    <property type="entry name" value="Glyoxalase_II_hydrolase"/>
</dbReference>
<feature type="binding site" evidence="7">
    <location>
        <position position="58"/>
    </location>
    <ligand>
        <name>Zn(2+)</name>
        <dbReference type="ChEBI" id="CHEBI:29105"/>
        <label>1</label>
    </ligand>
</feature>
<dbReference type="InterPro" id="IPR035680">
    <property type="entry name" value="Clx_II_MBL"/>
</dbReference>
<comment type="similarity">
    <text evidence="3 7">Belongs to the metallo-beta-lactamase superfamily. Glyoxalase II family.</text>
</comment>
<name>A0ABV8ZWZ6_9NEIS</name>
<dbReference type="SMART" id="SM00849">
    <property type="entry name" value="Lactamase_B"/>
    <property type="match status" value="1"/>
</dbReference>
<reference evidence="10" key="1">
    <citation type="journal article" date="2019" name="Int. J. Syst. Evol. Microbiol.">
        <title>The Global Catalogue of Microorganisms (GCM) 10K type strain sequencing project: providing services to taxonomists for standard genome sequencing and annotation.</title>
        <authorList>
            <consortium name="The Broad Institute Genomics Platform"/>
            <consortium name="The Broad Institute Genome Sequencing Center for Infectious Disease"/>
            <person name="Wu L."/>
            <person name="Ma J."/>
        </authorList>
    </citation>
    <scope>NUCLEOTIDE SEQUENCE [LARGE SCALE GENOMIC DNA]</scope>
    <source>
        <strain evidence="10">CGMCC 4.7608</strain>
    </source>
</reference>
<comment type="subunit">
    <text evidence="7">Monomer.</text>
</comment>
<keyword evidence="10" id="KW-1185">Reference proteome</keyword>
<dbReference type="Pfam" id="PF16123">
    <property type="entry name" value="HAGH_C"/>
    <property type="match status" value="1"/>
</dbReference>
<dbReference type="CDD" id="cd07723">
    <property type="entry name" value="hydroxyacylglutathione_hydrolase_MBL-fold"/>
    <property type="match status" value="1"/>
</dbReference>
<comment type="pathway">
    <text evidence="2 7">Secondary metabolite metabolism; methylglyoxal degradation; (R)-lactate from methylglyoxal: step 2/2.</text>
</comment>
<comment type="caution">
    <text evidence="9">The sequence shown here is derived from an EMBL/GenBank/DDBJ whole genome shotgun (WGS) entry which is preliminary data.</text>
</comment>
<dbReference type="PANTHER" id="PTHR43705">
    <property type="entry name" value="HYDROXYACYLGLUTATHIONE HYDROLASE"/>
    <property type="match status" value="1"/>
</dbReference>
<accession>A0ABV8ZWZ6</accession>
<evidence type="ECO:0000259" key="8">
    <source>
        <dbReference type="SMART" id="SM00849"/>
    </source>
</evidence>
<organism evidence="9 10">
    <name type="scientific">Chromobacterium aquaticum</name>
    <dbReference type="NCBI Taxonomy" id="467180"/>
    <lineage>
        <taxon>Bacteria</taxon>
        <taxon>Pseudomonadati</taxon>
        <taxon>Pseudomonadota</taxon>
        <taxon>Betaproteobacteria</taxon>
        <taxon>Neisseriales</taxon>
        <taxon>Chromobacteriaceae</taxon>
        <taxon>Chromobacterium</taxon>
    </lineage>
</organism>
<dbReference type="PANTHER" id="PTHR43705:SF1">
    <property type="entry name" value="HYDROXYACYLGLUTATHIONE HYDROLASE GLOB"/>
    <property type="match status" value="1"/>
</dbReference>
<dbReference type="RefSeq" id="WP_048409906.1">
    <property type="nucleotide sequence ID" value="NZ_JAJOHW010000024.1"/>
</dbReference>
<keyword evidence="6 7" id="KW-0862">Zinc</keyword>
<keyword evidence="5 7" id="KW-0378">Hydrolase</keyword>
<evidence type="ECO:0000256" key="7">
    <source>
        <dbReference type="HAMAP-Rule" id="MF_01374"/>
    </source>
</evidence>
<dbReference type="InterPro" id="IPR017782">
    <property type="entry name" value="Hydroxyacylglutathione_Hdrlase"/>
</dbReference>
<gene>
    <name evidence="7 9" type="primary">gloB</name>
    <name evidence="9" type="ORF">ACFO0R_14160</name>
</gene>
<dbReference type="SUPFAM" id="SSF56281">
    <property type="entry name" value="Metallo-hydrolase/oxidoreductase"/>
    <property type="match status" value="1"/>
</dbReference>
<dbReference type="Proteomes" id="UP001595999">
    <property type="component" value="Unassembled WGS sequence"/>
</dbReference>
<evidence type="ECO:0000313" key="10">
    <source>
        <dbReference type="Proteomes" id="UP001595999"/>
    </source>
</evidence>
<evidence type="ECO:0000256" key="6">
    <source>
        <dbReference type="ARBA" id="ARBA00022833"/>
    </source>
</evidence>